<dbReference type="EMBL" id="CM004472">
    <property type="protein sequence ID" value="OCT85084.1"/>
    <property type="molecule type" value="Genomic_DNA"/>
</dbReference>
<dbReference type="SUPFAM" id="SSF82771">
    <property type="entry name" value="GIY-YIG endonuclease"/>
    <property type="match status" value="1"/>
</dbReference>
<dbReference type="AlphaFoldDB" id="A0A974HNX5"/>
<reference evidence="3" key="1">
    <citation type="journal article" date="2016" name="Nature">
        <title>Genome evolution in the allotetraploid frog Xenopus laevis.</title>
        <authorList>
            <person name="Session A.M."/>
            <person name="Uno Y."/>
            <person name="Kwon T."/>
            <person name="Chapman J.A."/>
            <person name="Toyoda A."/>
            <person name="Takahashi S."/>
            <person name="Fukui A."/>
            <person name="Hikosaka A."/>
            <person name="Suzuki A."/>
            <person name="Kondo M."/>
            <person name="van Heeringen S.J."/>
            <person name="Quigley I."/>
            <person name="Heinz S."/>
            <person name="Ogino H."/>
            <person name="Ochi H."/>
            <person name="Hellsten U."/>
            <person name="Lyons J.B."/>
            <person name="Simakov O."/>
            <person name="Putnam N."/>
            <person name="Stites J."/>
            <person name="Kuroki Y."/>
            <person name="Tanaka T."/>
            <person name="Michiue T."/>
            <person name="Watanabe M."/>
            <person name="Bogdanovic O."/>
            <person name="Lister R."/>
            <person name="Georgiou G."/>
            <person name="Paranjpe S.S."/>
            <person name="van Kruijsbergen I."/>
            <person name="Shu S."/>
            <person name="Carlson J."/>
            <person name="Kinoshita T."/>
            <person name="Ohta Y."/>
            <person name="Mawaribuchi S."/>
            <person name="Jenkins J."/>
            <person name="Grimwood J."/>
            <person name="Schmutz J."/>
            <person name="Mitros T."/>
            <person name="Mozaffari S.V."/>
            <person name="Suzuki Y."/>
            <person name="Haramoto Y."/>
            <person name="Yamamoto T.S."/>
            <person name="Takagi C."/>
            <person name="Heald R."/>
            <person name="Miller K."/>
            <person name="Haudenschild C."/>
            <person name="Kitzman J."/>
            <person name="Nakayama T."/>
            <person name="Izutsu Y."/>
            <person name="Robert J."/>
            <person name="Fortriede J."/>
            <person name="Burns K."/>
            <person name="Lotay V."/>
            <person name="Karimi K."/>
            <person name="Yasuoka Y."/>
            <person name="Dichmann D.S."/>
            <person name="Flajnik M.F."/>
            <person name="Houston D.W."/>
            <person name="Shendure J."/>
            <person name="DuPasquier L."/>
            <person name="Vize P.D."/>
            <person name="Zorn A.M."/>
            <person name="Ito M."/>
            <person name="Marcotte E.M."/>
            <person name="Wallingford J.B."/>
            <person name="Ito Y."/>
            <person name="Asashima M."/>
            <person name="Ueno N."/>
            <person name="Matsuda Y."/>
            <person name="Veenstra G.J."/>
            <person name="Fujiyama A."/>
            <person name="Harland R.M."/>
            <person name="Taira M."/>
            <person name="Rokhsar D.S."/>
        </authorList>
    </citation>
    <scope>NUCLEOTIDE SEQUENCE [LARGE SCALE GENOMIC DNA]</scope>
    <source>
        <strain evidence="3">J</strain>
    </source>
</reference>
<sequence length="339" mass="39393">MVNFLDIKIFRDQQGNLATTLYRKETATNSLLHARSQHPHRTVTGIPVGQYLRIKRICSNQEDFKREAKQLYERFRERGYSHNCLKKAYKRALETDRQSLLTSNNTHSGAKNLVGKNDTKPFRLICDFSAEHNKIKHIINKHWHILQQDSHLKEVIGDTPLITFRRSKNLRDTLTRSHYTQATKTTWLTSKIKGCHRCGDCSACPFVVRTLNVNQSRDNTEYTIKNYINCKSTCVVYIMQCMCGKIYVGKTLREFRRRILEHVGDVKHRRNTSIAVHINEQHSGNTKVMQFFAVEKLKQTSRIGDTNNKLLQAEARWIYAMNSKSPNGLNEGFTFSPFL</sequence>
<evidence type="ECO:0000313" key="2">
    <source>
        <dbReference type="EMBL" id="OCT85084.1"/>
    </source>
</evidence>
<evidence type="ECO:0000259" key="1">
    <source>
        <dbReference type="PROSITE" id="PS50164"/>
    </source>
</evidence>
<dbReference type="PROSITE" id="PS50164">
    <property type="entry name" value="GIY_YIG"/>
    <property type="match status" value="1"/>
</dbReference>
<feature type="domain" description="GIY-YIG" evidence="1">
    <location>
        <begin position="232"/>
        <end position="329"/>
    </location>
</feature>
<name>A0A974HNX5_XENLA</name>
<dbReference type="Pfam" id="PF26215">
    <property type="entry name" value="HTH_animal"/>
    <property type="match status" value="1"/>
</dbReference>
<dbReference type="PANTHER" id="PTHR21301:SF13">
    <property type="match status" value="1"/>
</dbReference>
<evidence type="ECO:0000313" key="3">
    <source>
        <dbReference type="Proteomes" id="UP000694892"/>
    </source>
</evidence>
<dbReference type="InterPro" id="IPR035901">
    <property type="entry name" value="GIY-YIG_endonuc_sf"/>
</dbReference>
<dbReference type="PANTHER" id="PTHR21301">
    <property type="entry name" value="REVERSE TRANSCRIPTASE"/>
    <property type="match status" value="1"/>
</dbReference>
<gene>
    <name evidence="2" type="ORF">XELAEV_18023247mg</name>
</gene>
<accession>A0A974HNX5</accession>
<dbReference type="InterPro" id="IPR058912">
    <property type="entry name" value="HTH_animal"/>
</dbReference>
<protein>
    <recommendedName>
        <fullName evidence="1">GIY-YIG domain-containing protein</fullName>
    </recommendedName>
</protein>
<organism evidence="2 3">
    <name type="scientific">Xenopus laevis</name>
    <name type="common">African clawed frog</name>
    <dbReference type="NCBI Taxonomy" id="8355"/>
    <lineage>
        <taxon>Eukaryota</taxon>
        <taxon>Metazoa</taxon>
        <taxon>Chordata</taxon>
        <taxon>Craniata</taxon>
        <taxon>Vertebrata</taxon>
        <taxon>Euteleostomi</taxon>
        <taxon>Amphibia</taxon>
        <taxon>Batrachia</taxon>
        <taxon>Anura</taxon>
        <taxon>Pipoidea</taxon>
        <taxon>Pipidae</taxon>
        <taxon>Xenopodinae</taxon>
        <taxon>Xenopus</taxon>
        <taxon>Xenopus</taxon>
    </lineage>
</organism>
<dbReference type="Proteomes" id="UP000694892">
    <property type="component" value="Chromosome 4L"/>
</dbReference>
<dbReference type="InterPro" id="IPR000305">
    <property type="entry name" value="GIY-YIG_endonuc"/>
</dbReference>
<proteinExistence type="predicted"/>